<keyword evidence="5 13" id="KW-0812">Transmembrane</keyword>
<organism evidence="15 17">
    <name type="scientific">Teladorsagia circumcincta</name>
    <name type="common">Brown stomach worm</name>
    <name type="synonym">Ostertagia circumcincta</name>
    <dbReference type="NCBI Taxonomy" id="45464"/>
    <lineage>
        <taxon>Eukaryota</taxon>
        <taxon>Metazoa</taxon>
        <taxon>Ecdysozoa</taxon>
        <taxon>Nematoda</taxon>
        <taxon>Chromadorea</taxon>
        <taxon>Rhabditida</taxon>
        <taxon>Rhabditina</taxon>
        <taxon>Rhabditomorpha</taxon>
        <taxon>Strongyloidea</taxon>
        <taxon>Trichostrongylidae</taxon>
        <taxon>Teladorsagia</taxon>
    </lineage>
</organism>
<dbReference type="Pfam" id="PF00858">
    <property type="entry name" value="ASC"/>
    <property type="match status" value="1"/>
</dbReference>
<comment type="similarity">
    <text evidence="2 13">Belongs to the amiloride-sensitive sodium channel (TC 1.A.6) family.</text>
</comment>
<keyword evidence="9 14" id="KW-0472">Membrane</keyword>
<keyword evidence="12 13" id="KW-0407">Ion channel</keyword>
<evidence type="ECO:0000256" key="3">
    <source>
        <dbReference type="ARBA" id="ARBA00022448"/>
    </source>
</evidence>
<evidence type="ECO:0000256" key="11">
    <source>
        <dbReference type="ARBA" id="ARBA00023201"/>
    </source>
</evidence>
<keyword evidence="7" id="KW-0915">Sodium</keyword>
<keyword evidence="17" id="KW-1185">Reference proteome</keyword>
<keyword evidence="4 13" id="KW-0894">Sodium channel</keyword>
<evidence type="ECO:0000313" key="17">
    <source>
        <dbReference type="Proteomes" id="UP000230423"/>
    </source>
</evidence>
<evidence type="ECO:0000256" key="9">
    <source>
        <dbReference type="ARBA" id="ARBA00023136"/>
    </source>
</evidence>
<sequence length="70" mass="8764">MPRRRRTDEQIKQFEPTVNRFAEDTSMLGFRYLHTRYKTWFRLLWAMVLTFFVGLTVYQVCERIAYYFIR</sequence>
<evidence type="ECO:0000256" key="10">
    <source>
        <dbReference type="ARBA" id="ARBA00023180"/>
    </source>
</evidence>
<dbReference type="EMBL" id="KZ360603">
    <property type="protein sequence ID" value="PIO58602.1"/>
    <property type="molecule type" value="Genomic_DNA"/>
</dbReference>
<evidence type="ECO:0000256" key="7">
    <source>
        <dbReference type="ARBA" id="ARBA00023053"/>
    </source>
</evidence>
<dbReference type="InterPro" id="IPR001873">
    <property type="entry name" value="ENaC"/>
</dbReference>
<comment type="subcellular location">
    <subcellularLocation>
        <location evidence="1">Membrane</location>
        <topology evidence="1">Multi-pass membrane protein</topology>
    </subcellularLocation>
</comment>
<name>A0A2G9TM96_TELCI</name>
<keyword evidence="3 13" id="KW-0813">Transport</keyword>
<dbReference type="Proteomes" id="UP000230423">
    <property type="component" value="Unassembled WGS sequence"/>
</dbReference>
<protein>
    <submittedName>
        <fullName evidence="15">Uncharacterized protein</fullName>
    </submittedName>
</protein>
<evidence type="ECO:0000313" key="15">
    <source>
        <dbReference type="EMBL" id="PIO58602.1"/>
    </source>
</evidence>
<keyword evidence="6 14" id="KW-1133">Transmembrane helix</keyword>
<keyword evidence="10" id="KW-0325">Glycoprotein</keyword>
<evidence type="ECO:0000256" key="13">
    <source>
        <dbReference type="RuleBase" id="RU000679"/>
    </source>
</evidence>
<dbReference type="GO" id="GO:0016020">
    <property type="term" value="C:membrane"/>
    <property type="evidence" value="ECO:0007669"/>
    <property type="project" value="UniProtKB-SubCell"/>
</dbReference>
<dbReference type="AlphaFoldDB" id="A0A2G9TM96"/>
<gene>
    <name evidence="16" type="ORF">TELCIR_17841</name>
    <name evidence="15" type="ORF">TELCIR_19958</name>
</gene>
<accession>A0A2G9TM96</accession>
<evidence type="ECO:0000256" key="12">
    <source>
        <dbReference type="ARBA" id="ARBA00023303"/>
    </source>
</evidence>
<evidence type="ECO:0000256" key="5">
    <source>
        <dbReference type="ARBA" id="ARBA00022692"/>
    </source>
</evidence>
<keyword evidence="8 13" id="KW-0406">Ion transport</keyword>
<proteinExistence type="inferred from homology"/>
<dbReference type="GO" id="GO:0005272">
    <property type="term" value="F:sodium channel activity"/>
    <property type="evidence" value="ECO:0007669"/>
    <property type="project" value="UniProtKB-KW"/>
</dbReference>
<dbReference type="OrthoDB" id="5874059at2759"/>
<evidence type="ECO:0000313" key="16">
    <source>
        <dbReference type="EMBL" id="PIO60657.1"/>
    </source>
</evidence>
<evidence type="ECO:0000256" key="4">
    <source>
        <dbReference type="ARBA" id="ARBA00022461"/>
    </source>
</evidence>
<keyword evidence="11 13" id="KW-0739">Sodium transport</keyword>
<dbReference type="EMBL" id="KZ355033">
    <property type="protein sequence ID" value="PIO60657.1"/>
    <property type="molecule type" value="Genomic_DNA"/>
</dbReference>
<evidence type="ECO:0000256" key="1">
    <source>
        <dbReference type="ARBA" id="ARBA00004141"/>
    </source>
</evidence>
<feature type="transmembrane region" description="Helical" evidence="14">
    <location>
        <begin position="40"/>
        <end position="60"/>
    </location>
</feature>
<evidence type="ECO:0000256" key="6">
    <source>
        <dbReference type="ARBA" id="ARBA00022989"/>
    </source>
</evidence>
<evidence type="ECO:0000256" key="14">
    <source>
        <dbReference type="SAM" id="Phobius"/>
    </source>
</evidence>
<evidence type="ECO:0000256" key="8">
    <source>
        <dbReference type="ARBA" id="ARBA00023065"/>
    </source>
</evidence>
<evidence type="ECO:0000256" key="2">
    <source>
        <dbReference type="ARBA" id="ARBA00007193"/>
    </source>
</evidence>
<reference evidence="15 17" key="1">
    <citation type="submission" date="2015-09" db="EMBL/GenBank/DDBJ databases">
        <title>Draft genome of the parasitic nematode Teladorsagia circumcincta isolate WARC Sus (inbred).</title>
        <authorList>
            <person name="Mitreva M."/>
        </authorList>
    </citation>
    <scope>NUCLEOTIDE SEQUENCE [LARGE SCALE GENOMIC DNA]</scope>
    <source>
        <strain evidence="15 17">S</strain>
    </source>
</reference>